<keyword evidence="2" id="KW-1185">Reference proteome</keyword>
<dbReference type="AlphaFoldDB" id="L5K7T1"/>
<gene>
    <name evidence="1" type="ORF">PAL_GLEAN10022854</name>
</gene>
<dbReference type="EMBL" id="KB031030">
    <property type="protein sequence ID" value="ELK06548.1"/>
    <property type="molecule type" value="Genomic_DNA"/>
</dbReference>
<dbReference type="InParanoid" id="L5K7T1"/>
<proteinExistence type="predicted"/>
<evidence type="ECO:0000313" key="1">
    <source>
        <dbReference type="EMBL" id="ELK06548.1"/>
    </source>
</evidence>
<protein>
    <submittedName>
        <fullName evidence="1">Uncharacterized protein</fullName>
    </submittedName>
</protein>
<evidence type="ECO:0000313" key="2">
    <source>
        <dbReference type="Proteomes" id="UP000010552"/>
    </source>
</evidence>
<accession>L5K7T1</accession>
<organism evidence="1 2">
    <name type="scientific">Pteropus alecto</name>
    <name type="common">Black flying fox</name>
    <dbReference type="NCBI Taxonomy" id="9402"/>
    <lineage>
        <taxon>Eukaryota</taxon>
        <taxon>Metazoa</taxon>
        <taxon>Chordata</taxon>
        <taxon>Craniata</taxon>
        <taxon>Vertebrata</taxon>
        <taxon>Euteleostomi</taxon>
        <taxon>Mammalia</taxon>
        <taxon>Eutheria</taxon>
        <taxon>Laurasiatheria</taxon>
        <taxon>Chiroptera</taxon>
        <taxon>Yinpterochiroptera</taxon>
        <taxon>Pteropodoidea</taxon>
        <taxon>Pteropodidae</taxon>
        <taxon>Pteropodinae</taxon>
        <taxon>Pteropus</taxon>
    </lineage>
</organism>
<reference evidence="2" key="1">
    <citation type="journal article" date="2013" name="Science">
        <title>Comparative analysis of bat genomes provides insight into the evolution of flight and immunity.</title>
        <authorList>
            <person name="Zhang G."/>
            <person name="Cowled C."/>
            <person name="Shi Z."/>
            <person name="Huang Z."/>
            <person name="Bishop-Lilly K.A."/>
            <person name="Fang X."/>
            <person name="Wynne J.W."/>
            <person name="Xiong Z."/>
            <person name="Baker M.L."/>
            <person name="Zhao W."/>
            <person name="Tachedjian M."/>
            <person name="Zhu Y."/>
            <person name="Zhou P."/>
            <person name="Jiang X."/>
            <person name="Ng J."/>
            <person name="Yang L."/>
            <person name="Wu L."/>
            <person name="Xiao J."/>
            <person name="Feng Y."/>
            <person name="Chen Y."/>
            <person name="Sun X."/>
            <person name="Zhang Y."/>
            <person name="Marsh G.A."/>
            <person name="Crameri G."/>
            <person name="Broder C.C."/>
            <person name="Frey K.G."/>
            <person name="Wang L.F."/>
            <person name="Wang J."/>
        </authorList>
    </citation>
    <scope>NUCLEOTIDE SEQUENCE [LARGE SCALE GENOMIC DNA]</scope>
</reference>
<sequence length="171" mass="17122">MVPGRDGSVGGVVTSHSTLDSLCGLSLLGAGWCRLSPQGVAKVTSRLRPVPTGLWAWWPLSLGDAFFLPGPALQLFGEPLPLASLLHSGGAWGKASSCQGSSLSSRGGVEGAVGARQPSGWLPCAPGATDCGCRAPQWPRGVSPAGGAHTRPGICARRKGTEAAAGKAASG</sequence>
<dbReference type="Proteomes" id="UP000010552">
    <property type="component" value="Unassembled WGS sequence"/>
</dbReference>
<name>L5K7T1_PTEAL</name>